<proteinExistence type="inferred from homology"/>
<dbReference type="Gramene" id="ONK80771">
    <property type="protein sequence ID" value="ONK80771"/>
    <property type="gene ID" value="A4U43_C01F21550"/>
</dbReference>
<dbReference type="EMBL" id="CM007381">
    <property type="protein sequence ID" value="ONK80771.1"/>
    <property type="molecule type" value="Genomic_DNA"/>
</dbReference>
<sequence length="285" mass="31287">MEPLCSQAFGANQTKLLSLTLRRAILFLLSSSIPICLVWLNMSKILLFLGQDREIVMLSQTYLIYSIPDLLSFSFIHPLRIYLRSQGTMTPLTTAAAIAAALHLPLNYVLVSGFWFGFDFGAAGVAAASAGSNFLLLSCLLFLLRQSGWPDTAEAYDVAVLDGAARPDLCEARGAQLRVVCLECGAYELISSLRVAARPEAKRSRPWGVLIQTTALIYVFPSSLVSGFRRVWGMSWRRAGREGPGPPRAVAVAFSRAHAALLQWASPLRMKRQMGPDVHKMIQIS</sequence>
<keyword evidence="2" id="KW-0812">Transmembrane</keyword>
<dbReference type="GO" id="GO:0016020">
    <property type="term" value="C:membrane"/>
    <property type="evidence" value="ECO:0007669"/>
    <property type="project" value="InterPro"/>
</dbReference>
<feature type="transmembrane region" description="Helical" evidence="2">
    <location>
        <begin position="62"/>
        <end position="83"/>
    </location>
</feature>
<keyword evidence="2" id="KW-0472">Membrane</keyword>
<dbReference type="Proteomes" id="UP000243459">
    <property type="component" value="Chromosome 1"/>
</dbReference>
<dbReference type="AlphaFoldDB" id="A0A5P1FVI2"/>
<name>A0A5P1FVI2_ASPOF</name>
<protein>
    <recommendedName>
        <fullName evidence="5">Polysaccharide biosynthesis protein C-terminal domain-containing protein</fullName>
    </recommendedName>
</protein>
<feature type="transmembrane region" description="Helical" evidence="2">
    <location>
        <begin position="207"/>
        <end position="228"/>
    </location>
</feature>
<feature type="transmembrane region" description="Helical" evidence="2">
    <location>
        <begin position="24"/>
        <end position="42"/>
    </location>
</feature>
<accession>A0A5P1FVI2</accession>
<comment type="similarity">
    <text evidence="1">Belongs to the multi antimicrobial extrusion (MATE) (TC 2.A.66.1) family.</text>
</comment>
<evidence type="ECO:0000313" key="4">
    <source>
        <dbReference type="Proteomes" id="UP000243459"/>
    </source>
</evidence>
<evidence type="ECO:0000313" key="3">
    <source>
        <dbReference type="EMBL" id="ONK80771.1"/>
    </source>
</evidence>
<organism evidence="3 4">
    <name type="scientific">Asparagus officinalis</name>
    <name type="common">Garden asparagus</name>
    <dbReference type="NCBI Taxonomy" id="4686"/>
    <lineage>
        <taxon>Eukaryota</taxon>
        <taxon>Viridiplantae</taxon>
        <taxon>Streptophyta</taxon>
        <taxon>Embryophyta</taxon>
        <taxon>Tracheophyta</taxon>
        <taxon>Spermatophyta</taxon>
        <taxon>Magnoliopsida</taxon>
        <taxon>Liliopsida</taxon>
        <taxon>Asparagales</taxon>
        <taxon>Asparagaceae</taxon>
        <taxon>Asparagoideae</taxon>
        <taxon>Asparagus</taxon>
    </lineage>
</organism>
<feature type="transmembrane region" description="Helical" evidence="2">
    <location>
        <begin position="122"/>
        <end position="144"/>
    </location>
</feature>
<dbReference type="GO" id="GO:0015297">
    <property type="term" value="F:antiporter activity"/>
    <property type="evidence" value="ECO:0007669"/>
    <property type="project" value="InterPro"/>
</dbReference>
<dbReference type="Pfam" id="PF01554">
    <property type="entry name" value="MatE"/>
    <property type="match status" value="1"/>
</dbReference>
<keyword evidence="2" id="KW-1133">Transmembrane helix</keyword>
<reference evidence="4" key="1">
    <citation type="journal article" date="2017" name="Nat. Commun.">
        <title>The asparagus genome sheds light on the origin and evolution of a young Y chromosome.</title>
        <authorList>
            <person name="Harkess A."/>
            <person name="Zhou J."/>
            <person name="Xu C."/>
            <person name="Bowers J.E."/>
            <person name="Van der Hulst R."/>
            <person name="Ayyampalayam S."/>
            <person name="Mercati F."/>
            <person name="Riccardi P."/>
            <person name="McKain M.R."/>
            <person name="Kakrana A."/>
            <person name="Tang H."/>
            <person name="Ray J."/>
            <person name="Groenendijk J."/>
            <person name="Arikit S."/>
            <person name="Mathioni S.M."/>
            <person name="Nakano M."/>
            <person name="Shan H."/>
            <person name="Telgmann-Rauber A."/>
            <person name="Kanno A."/>
            <person name="Yue Z."/>
            <person name="Chen H."/>
            <person name="Li W."/>
            <person name="Chen Y."/>
            <person name="Xu X."/>
            <person name="Zhang Y."/>
            <person name="Luo S."/>
            <person name="Chen H."/>
            <person name="Gao J."/>
            <person name="Mao Z."/>
            <person name="Pires J.C."/>
            <person name="Luo M."/>
            <person name="Kudrna D."/>
            <person name="Wing R.A."/>
            <person name="Meyers B.C."/>
            <person name="Yi K."/>
            <person name="Kong H."/>
            <person name="Lavrijsen P."/>
            <person name="Sunseri F."/>
            <person name="Falavigna A."/>
            <person name="Ye Y."/>
            <person name="Leebens-Mack J.H."/>
            <person name="Chen G."/>
        </authorList>
    </citation>
    <scope>NUCLEOTIDE SEQUENCE [LARGE SCALE GENOMIC DNA]</scope>
    <source>
        <strain evidence="4">cv. DH0086</strain>
    </source>
</reference>
<dbReference type="PANTHER" id="PTHR11206">
    <property type="entry name" value="MULTIDRUG RESISTANCE PROTEIN"/>
    <property type="match status" value="1"/>
</dbReference>
<evidence type="ECO:0000256" key="1">
    <source>
        <dbReference type="ARBA" id="ARBA00010199"/>
    </source>
</evidence>
<keyword evidence="4" id="KW-1185">Reference proteome</keyword>
<evidence type="ECO:0008006" key="5">
    <source>
        <dbReference type="Google" id="ProtNLM"/>
    </source>
</evidence>
<feature type="transmembrane region" description="Helical" evidence="2">
    <location>
        <begin position="95"/>
        <end position="116"/>
    </location>
</feature>
<evidence type="ECO:0000256" key="2">
    <source>
        <dbReference type="SAM" id="Phobius"/>
    </source>
</evidence>
<dbReference type="GO" id="GO:0042910">
    <property type="term" value="F:xenobiotic transmembrane transporter activity"/>
    <property type="evidence" value="ECO:0007669"/>
    <property type="project" value="InterPro"/>
</dbReference>
<gene>
    <name evidence="3" type="ORF">A4U43_C01F21550</name>
</gene>
<dbReference type="InterPro" id="IPR002528">
    <property type="entry name" value="MATE_fam"/>
</dbReference>